<dbReference type="EMBL" id="OZ019895">
    <property type="protein sequence ID" value="CAK9220489.1"/>
    <property type="molecule type" value="Genomic_DNA"/>
</dbReference>
<evidence type="ECO:0000256" key="1">
    <source>
        <dbReference type="SAM" id="MobiDB-lite"/>
    </source>
</evidence>
<keyword evidence="4" id="KW-1185">Reference proteome</keyword>
<evidence type="ECO:0000313" key="3">
    <source>
        <dbReference type="EMBL" id="CAK9220489.1"/>
    </source>
</evidence>
<dbReference type="Proteomes" id="UP001497512">
    <property type="component" value="Chromosome 3"/>
</dbReference>
<organism evidence="3 4">
    <name type="scientific">Sphagnum troendelagicum</name>
    <dbReference type="NCBI Taxonomy" id="128251"/>
    <lineage>
        <taxon>Eukaryota</taxon>
        <taxon>Viridiplantae</taxon>
        <taxon>Streptophyta</taxon>
        <taxon>Embryophyta</taxon>
        <taxon>Bryophyta</taxon>
        <taxon>Sphagnophytina</taxon>
        <taxon>Sphagnopsida</taxon>
        <taxon>Sphagnales</taxon>
        <taxon>Sphagnaceae</taxon>
        <taxon>Sphagnum</taxon>
    </lineage>
</organism>
<keyword evidence="2" id="KW-0812">Transmembrane</keyword>
<proteinExistence type="predicted"/>
<dbReference type="PANTHER" id="PTHR33625">
    <property type="entry name" value="OS08G0179900 PROTEIN"/>
    <property type="match status" value="1"/>
</dbReference>
<sequence>MLRILGRLVWWAPYPLPSVLGLGRRSSGSAVVKAPPAAAVRWFAKTKYPAIQDRIGEQSKYKDLEDWEFAGDEEETEKMENDFRFQAEALHLAMVQAPQQHASGYAWTSETANEARFSVEDEDDEEYRASPPPSVVASGVEMDWVEPQPLQLVPDQGGKETILLDAFHQFQHNPQIQDMVVALAADKEVWGAVLANEVIQDYKRDLGHQGVTAKVEKGSPYSDMNTKPGSRVLWNIKDKLHETLQFDFSGLFHLVDQKVPASAHHDLLHRLVNLCLMLVFLILIVLIFLSMMDYSHEGLEFQAKPT</sequence>
<feature type="region of interest" description="Disordered" evidence="1">
    <location>
        <begin position="116"/>
        <end position="135"/>
    </location>
</feature>
<keyword evidence="2" id="KW-0472">Membrane</keyword>
<name>A0ABP0UKA0_9BRYO</name>
<dbReference type="PANTHER" id="PTHR33625:SF4">
    <property type="entry name" value="OS08G0179900 PROTEIN"/>
    <property type="match status" value="1"/>
</dbReference>
<gene>
    <name evidence="3" type="ORF">CSSPTR1EN2_LOCUS15482</name>
</gene>
<protein>
    <submittedName>
        <fullName evidence="3">Uncharacterized protein</fullName>
    </submittedName>
</protein>
<feature type="transmembrane region" description="Helical" evidence="2">
    <location>
        <begin position="271"/>
        <end position="292"/>
    </location>
</feature>
<evidence type="ECO:0000313" key="4">
    <source>
        <dbReference type="Proteomes" id="UP001497512"/>
    </source>
</evidence>
<keyword evidence="2" id="KW-1133">Transmembrane helix</keyword>
<evidence type="ECO:0000256" key="2">
    <source>
        <dbReference type="SAM" id="Phobius"/>
    </source>
</evidence>
<accession>A0ABP0UKA0</accession>
<reference evidence="3" key="1">
    <citation type="submission" date="2024-02" db="EMBL/GenBank/DDBJ databases">
        <authorList>
            <consortium name="ELIXIR-Norway"/>
            <consortium name="Elixir Norway"/>
        </authorList>
    </citation>
    <scope>NUCLEOTIDE SEQUENCE</scope>
</reference>